<dbReference type="EMBL" id="JAQMWT010000046">
    <property type="protein sequence ID" value="KAJ8612569.1"/>
    <property type="molecule type" value="Genomic_DNA"/>
</dbReference>
<reference evidence="6" key="1">
    <citation type="submission" date="2023-01" db="EMBL/GenBank/DDBJ databases">
        <title>Metagenome sequencing of chrysophaentin producing Chrysophaeum taylorii.</title>
        <authorList>
            <person name="Davison J."/>
            <person name="Bewley C."/>
        </authorList>
    </citation>
    <scope>NUCLEOTIDE SEQUENCE</scope>
    <source>
        <strain evidence="6">NIES-1699</strain>
    </source>
</reference>
<dbReference type="GO" id="GO:0016887">
    <property type="term" value="F:ATP hydrolysis activity"/>
    <property type="evidence" value="ECO:0007669"/>
    <property type="project" value="InterPro"/>
</dbReference>
<sequence length="442" mass="47431">MFAVDRRKVARDRILMHPSDMRSMGLVAGELVVVAGVLTMSVWPSRDVRPSRVHCDTARAQVMVQRRASTEAPKACRTVTTKLVRGIGRLAHKQLDEDAADATKRTFVDLASLAALTVLDAGQAETAIARVGREHAALLSTGLKKADGKYLFVSTKGGGGEVVVVVDEDPDSASMGFPSAAALQSPGSNEISLGELASASKAAMLKRTQQLEPAAAPRVVVVVGLDRTKELLRRSLDDDSGVLLYGPPGCSKTLLARAVASESNHNFVPLRGVLSKWLGESEREVRRVFRDARKRRPSVVFIDEVDAIASHRDTAAAHARVTTQLLVEIDAGGVAVIAATNRPDRLDPALLRPGRIDRLVYCPPPDRPAAAAILKAPVELDPRFSAAELVGISRRAALLAIERGEEEVTDHLIRLVGTQTTPVATEAVLHFYRAWATAVTTS</sequence>
<dbReference type="InterPro" id="IPR003959">
    <property type="entry name" value="ATPase_AAA_core"/>
</dbReference>
<evidence type="ECO:0000313" key="6">
    <source>
        <dbReference type="EMBL" id="KAJ8612569.1"/>
    </source>
</evidence>
<dbReference type="PROSITE" id="PS00674">
    <property type="entry name" value="AAA"/>
    <property type="match status" value="1"/>
</dbReference>
<protein>
    <recommendedName>
        <fullName evidence="5">AAA+ ATPase domain-containing protein</fullName>
    </recommendedName>
</protein>
<dbReference type="InterPro" id="IPR050168">
    <property type="entry name" value="AAA_ATPase_domain"/>
</dbReference>
<dbReference type="PANTHER" id="PTHR23077:SF171">
    <property type="entry name" value="NUCLEAR VALOSIN-CONTAINING PROTEIN-LIKE"/>
    <property type="match status" value="1"/>
</dbReference>
<evidence type="ECO:0000256" key="4">
    <source>
        <dbReference type="SAM" id="Phobius"/>
    </source>
</evidence>
<comment type="similarity">
    <text evidence="3">Belongs to the AAA ATPase family.</text>
</comment>
<evidence type="ECO:0000256" key="2">
    <source>
        <dbReference type="ARBA" id="ARBA00022840"/>
    </source>
</evidence>
<keyword evidence="4" id="KW-0812">Transmembrane</keyword>
<dbReference type="SMART" id="SM00382">
    <property type="entry name" value="AAA"/>
    <property type="match status" value="1"/>
</dbReference>
<dbReference type="Proteomes" id="UP001230188">
    <property type="component" value="Unassembled WGS sequence"/>
</dbReference>
<dbReference type="SUPFAM" id="SSF52540">
    <property type="entry name" value="P-loop containing nucleoside triphosphate hydrolases"/>
    <property type="match status" value="1"/>
</dbReference>
<keyword evidence="1 3" id="KW-0547">Nucleotide-binding</keyword>
<feature type="transmembrane region" description="Helical" evidence="4">
    <location>
        <begin position="21"/>
        <end position="43"/>
    </location>
</feature>
<dbReference type="Gene3D" id="3.40.50.300">
    <property type="entry name" value="P-loop containing nucleotide triphosphate hydrolases"/>
    <property type="match status" value="1"/>
</dbReference>
<keyword evidence="4" id="KW-0472">Membrane</keyword>
<dbReference type="PANTHER" id="PTHR23077">
    <property type="entry name" value="AAA-FAMILY ATPASE"/>
    <property type="match status" value="1"/>
</dbReference>
<dbReference type="InterPro" id="IPR027417">
    <property type="entry name" value="P-loop_NTPase"/>
</dbReference>
<evidence type="ECO:0000256" key="1">
    <source>
        <dbReference type="ARBA" id="ARBA00022741"/>
    </source>
</evidence>
<accession>A0AAD7XPU4</accession>
<keyword evidence="7" id="KW-1185">Reference proteome</keyword>
<proteinExistence type="inferred from homology"/>
<dbReference type="InterPro" id="IPR003593">
    <property type="entry name" value="AAA+_ATPase"/>
</dbReference>
<keyword evidence="2 3" id="KW-0067">ATP-binding</keyword>
<comment type="caution">
    <text evidence="6">The sequence shown here is derived from an EMBL/GenBank/DDBJ whole genome shotgun (WGS) entry which is preliminary data.</text>
</comment>
<dbReference type="GO" id="GO:0005524">
    <property type="term" value="F:ATP binding"/>
    <property type="evidence" value="ECO:0007669"/>
    <property type="project" value="UniProtKB-KW"/>
</dbReference>
<dbReference type="InterPro" id="IPR003960">
    <property type="entry name" value="ATPase_AAA_CS"/>
</dbReference>
<dbReference type="AlphaFoldDB" id="A0AAD7XPU4"/>
<name>A0AAD7XPU4_9STRA</name>
<dbReference type="Gene3D" id="1.10.8.60">
    <property type="match status" value="1"/>
</dbReference>
<evidence type="ECO:0000313" key="7">
    <source>
        <dbReference type="Proteomes" id="UP001230188"/>
    </source>
</evidence>
<evidence type="ECO:0000259" key="5">
    <source>
        <dbReference type="SMART" id="SM00382"/>
    </source>
</evidence>
<keyword evidence="4" id="KW-1133">Transmembrane helix</keyword>
<evidence type="ECO:0000256" key="3">
    <source>
        <dbReference type="RuleBase" id="RU003651"/>
    </source>
</evidence>
<organism evidence="6 7">
    <name type="scientific">Chrysophaeum taylorii</name>
    <dbReference type="NCBI Taxonomy" id="2483200"/>
    <lineage>
        <taxon>Eukaryota</taxon>
        <taxon>Sar</taxon>
        <taxon>Stramenopiles</taxon>
        <taxon>Ochrophyta</taxon>
        <taxon>Pelagophyceae</taxon>
        <taxon>Pelagomonadales</taxon>
        <taxon>Pelagomonadaceae</taxon>
        <taxon>Chrysophaeum</taxon>
    </lineage>
</organism>
<feature type="domain" description="AAA+ ATPase" evidence="5">
    <location>
        <begin position="238"/>
        <end position="366"/>
    </location>
</feature>
<gene>
    <name evidence="6" type="ORF">CTAYLR_007207</name>
</gene>
<dbReference type="Pfam" id="PF00004">
    <property type="entry name" value="AAA"/>
    <property type="match status" value="1"/>
</dbReference>